<feature type="compositionally biased region" description="Low complexity" evidence="1">
    <location>
        <begin position="379"/>
        <end position="389"/>
    </location>
</feature>
<dbReference type="EMBL" id="BAAAJK010000026">
    <property type="protein sequence ID" value="GAA1394180.1"/>
    <property type="molecule type" value="Genomic_DNA"/>
</dbReference>
<dbReference type="InterPro" id="IPR037473">
    <property type="entry name" value="Lcp-like"/>
</dbReference>
<feature type="domain" description="ER-bound oxygenase mpaB/mpaB'/Rubber oxygenase catalytic" evidence="2">
    <location>
        <begin position="129"/>
        <end position="352"/>
    </location>
</feature>
<dbReference type="RefSeq" id="WP_344025087.1">
    <property type="nucleotide sequence ID" value="NZ_BAAAJK010000026.1"/>
</dbReference>
<dbReference type="Pfam" id="PF09995">
    <property type="entry name" value="MPAB_Lcp_cat"/>
    <property type="match status" value="1"/>
</dbReference>
<sequence>MTTIPTTPAWPTARSSRTGVLAQFGEGRAELMQWALNTGDPLADAVVAEMHELGMSTARPLLTRGIQRGLASIADPPPALAALLGSTETPPGYVDDELLDVFPRPWFSSPTPVHILSLSAGALVRVYESPSIAKVLSTTGRLVDRAEKRLTETGSWLTRAMLPGSLRPGQPGYVATLEVRMLHAHMRKLALDRGYDSAADGVPINQVDLARTWMDFTLTSFAAEELFGFDLTVRELDGLYRYWWYLGHLLGIDARLVEGITGNDAARRVDAVLQTVTGPVSEDSARLATATLDSISVLLQDLFRIPGRLSRPALDAITRRIHGVAMSQDLRVPEAPVADALLSPAVLAFRRTRAIRRRSPERWEAAIDTAIAAERERAAAPGEQAAYERGATGSDD</sequence>
<gene>
    <name evidence="3" type="ORF">GCM10009613_41880</name>
</gene>
<dbReference type="Proteomes" id="UP001501414">
    <property type="component" value="Unassembled WGS sequence"/>
</dbReference>
<organism evidence="3 4">
    <name type="scientific">Pseudonocardia kongjuensis</name>
    <dbReference type="NCBI Taxonomy" id="102227"/>
    <lineage>
        <taxon>Bacteria</taxon>
        <taxon>Bacillati</taxon>
        <taxon>Actinomycetota</taxon>
        <taxon>Actinomycetes</taxon>
        <taxon>Pseudonocardiales</taxon>
        <taxon>Pseudonocardiaceae</taxon>
        <taxon>Pseudonocardia</taxon>
    </lineage>
</organism>
<evidence type="ECO:0000313" key="4">
    <source>
        <dbReference type="Proteomes" id="UP001501414"/>
    </source>
</evidence>
<comment type="caution">
    <text evidence="3">The sequence shown here is derived from an EMBL/GenBank/DDBJ whole genome shotgun (WGS) entry which is preliminary data.</text>
</comment>
<reference evidence="4" key="1">
    <citation type="journal article" date="2019" name="Int. J. Syst. Evol. Microbiol.">
        <title>The Global Catalogue of Microorganisms (GCM) 10K type strain sequencing project: providing services to taxonomists for standard genome sequencing and annotation.</title>
        <authorList>
            <consortium name="The Broad Institute Genomics Platform"/>
            <consortium name="The Broad Institute Genome Sequencing Center for Infectious Disease"/>
            <person name="Wu L."/>
            <person name="Ma J."/>
        </authorList>
    </citation>
    <scope>NUCLEOTIDE SEQUENCE [LARGE SCALE GENOMIC DNA]</scope>
    <source>
        <strain evidence="4">JCM 11896</strain>
    </source>
</reference>
<evidence type="ECO:0000259" key="2">
    <source>
        <dbReference type="Pfam" id="PF09995"/>
    </source>
</evidence>
<dbReference type="InterPro" id="IPR018713">
    <property type="entry name" value="MPAB/Lcp_cat_dom"/>
</dbReference>
<accession>A0ABP4IMK8</accession>
<name>A0ABP4IMK8_9PSEU</name>
<proteinExistence type="predicted"/>
<feature type="region of interest" description="Disordered" evidence="1">
    <location>
        <begin position="374"/>
        <end position="396"/>
    </location>
</feature>
<dbReference type="PANTHER" id="PTHR37539">
    <property type="entry name" value="SECRETED PROTEIN-RELATED"/>
    <property type="match status" value="1"/>
</dbReference>
<keyword evidence="4" id="KW-1185">Reference proteome</keyword>
<protein>
    <submittedName>
        <fullName evidence="3">Oxygenase MpaB family protein</fullName>
    </submittedName>
</protein>
<dbReference type="PANTHER" id="PTHR37539:SF1">
    <property type="entry name" value="ER-BOUND OXYGENASE MPAB_MPAB'_RUBBER OXYGENASE CATALYTIC DOMAIN-CONTAINING PROTEIN"/>
    <property type="match status" value="1"/>
</dbReference>
<evidence type="ECO:0000256" key="1">
    <source>
        <dbReference type="SAM" id="MobiDB-lite"/>
    </source>
</evidence>
<evidence type="ECO:0000313" key="3">
    <source>
        <dbReference type="EMBL" id="GAA1394180.1"/>
    </source>
</evidence>